<dbReference type="OrthoDB" id="5362481at2"/>
<accession>A0A4Q9JWB1</accession>
<proteinExistence type="predicted"/>
<dbReference type="PANTHER" id="PTHR32089:SF114">
    <property type="entry name" value="METHYL-ACCEPTING CHEMOTAXIS PROTEIN MCPB"/>
    <property type="match status" value="1"/>
</dbReference>
<gene>
    <name evidence="5" type="ORF">DU473_01870</name>
</gene>
<organism evidence="5 6">
    <name type="scientific">Campylobacter novaezeelandiae</name>
    <dbReference type="NCBI Taxonomy" id="2267891"/>
    <lineage>
        <taxon>Bacteria</taxon>
        <taxon>Pseudomonadati</taxon>
        <taxon>Campylobacterota</taxon>
        <taxon>Epsilonproteobacteria</taxon>
        <taxon>Campylobacterales</taxon>
        <taxon>Campylobacteraceae</taxon>
        <taxon>Campylobacter</taxon>
    </lineage>
</organism>
<feature type="domain" description="Methyl-accepting transducer" evidence="4">
    <location>
        <begin position="327"/>
        <end position="584"/>
    </location>
</feature>
<dbReference type="GO" id="GO:0016020">
    <property type="term" value="C:membrane"/>
    <property type="evidence" value="ECO:0007669"/>
    <property type="project" value="InterPro"/>
</dbReference>
<evidence type="ECO:0000256" key="1">
    <source>
        <dbReference type="ARBA" id="ARBA00023224"/>
    </source>
</evidence>
<dbReference type="Gene3D" id="1.10.287.950">
    <property type="entry name" value="Methyl-accepting chemotaxis protein"/>
    <property type="match status" value="1"/>
</dbReference>
<name>A0A4Q9JWB1_9BACT</name>
<evidence type="ECO:0000313" key="5">
    <source>
        <dbReference type="EMBL" id="TBR82046.1"/>
    </source>
</evidence>
<feature type="transmembrane region" description="Helical" evidence="3">
    <location>
        <begin position="12"/>
        <end position="32"/>
    </location>
</feature>
<dbReference type="EMBL" id="QPGR01000002">
    <property type="protein sequence ID" value="TBR82046.1"/>
    <property type="molecule type" value="Genomic_DNA"/>
</dbReference>
<keyword evidence="1 2" id="KW-0807">Transducer</keyword>
<keyword evidence="6" id="KW-1185">Reference proteome</keyword>
<comment type="caution">
    <text evidence="5">The sequence shown here is derived from an EMBL/GenBank/DDBJ whole genome shotgun (WGS) entry which is preliminary data.</text>
</comment>
<keyword evidence="3" id="KW-0812">Transmembrane</keyword>
<dbReference type="GO" id="GO:0007165">
    <property type="term" value="P:signal transduction"/>
    <property type="evidence" value="ECO:0007669"/>
    <property type="project" value="UniProtKB-KW"/>
</dbReference>
<evidence type="ECO:0000313" key="6">
    <source>
        <dbReference type="Proteomes" id="UP000292583"/>
    </source>
</evidence>
<keyword evidence="3" id="KW-1133">Transmembrane helix</keyword>
<dbReference type="Pfam" id="PF00015">
    <property type="entry name" value="MCPsignal"/>
    <property type="match status" value="1"/>
</dbReference>
<feature type="transmembrane region" description="Helical" evidence="3">
    <location>
        <begin position="245"/>
        <end position="267"/>
    </location>
</feature>
<dbReference type="PROSITE" id="PS50111">
    <property type="entry name" value="CHEMOTAXIS_TRANSDUC_2"/>
    <property type="match status" value="1"/>
</dbReference>
<dbReference type="AlphaFoldDB" id="A0A4Q9JWB1"/>
<dbReference type="InterPro" id="IPR004089">
    <property type="entry name" value="MCPsignal_dom"/>
</dbReference>
<dbReference type="SMART" id="SM00283">
    <property type="entry name" value="MA"/>
    <property type="match status" value="1"/>
</dbReference>
<evidence type="ECO:0000256" key="2">
    <source>
        <dbReference type="PROSITE-ProRule" id="PRU00284"/>
    </source>
</evidence>
<evidence type="ECO:0000256" key="3">
    <source>
        <dbReference type="SAM" id="Phobius"/>
    </source>
</evidence>
<dbReference type="InterPro" id="IPR045812">
    <property type="entry name" value="DAHL"/>
</dbReference>
<protein>
    <submittedName>
        <fullName evidence="5">Methyl-accepting chemotaxis protein</fullName>
    </submittedName>
</protein>
<reference evidence="5 6" key="1">
    <citation type="submission" date="2018-07" db="EMBL/GenBank/DDBJ databases">
        <title>Campylobacter zealandensis sp. nov., isolated from birds and water in New Zealand.</title>
        <authorList>
            <person name="Wilkinson D.A."/>
            <person name="Biggs P.J."/>
            <person name="French N.P."/>
            <person name="Midwinter A.C."/>
        </authorList>
    </citation>
    <scope>NUCLEOTIDE SEQUENCE [LARGE SCALE GENOMIC DNA]</scope>
    <source>
        <strain evidence="5 6">B423b</strain>
    </source>
</reference>
<sequence>MTRSNKSSFLYQFIFLATIVFVFVLALLFVIFSNHLNSKRNEQVTNLLNGLEILDSKMNQTFEKRFNFVNYDSSVILVKEFENSLINLHNLSIDVSEITDIFKSKVEQLEKFKSANSIAINSKNYLYELNKNILTEYLDNGLKDHAEVPKILKNTNEILTVLATQSILEKTTLDVLRKYINNLKAINIKNEELDLFLKHFQMIVDQIYIMQINSSMYLENTLEAKIIDFKNTVNKKLADARLNSLYFALGIVFVTIILLGLFVLVTLKKVVIPISILEKLSANLAGNEANLKARLDISSKSELGKSAGYINTFIATVENSVLEAIHSAEMSYKNSKLLKNNVSLLEESSNSQNEQIQSVRNITKALDNHIELAHDLAQESITNMQDMSTLMNRVESTLSDLVNLINESNEKEQNIVKNMDYLTQTADNIISITSSIRDIADQTNLLALNAAIEAARAGEHGKGFAVVADEVRQLADKTSKSLVNINTTVQMIVQQINDNKSLMDTIHESMKETSLKTNDLQHELVNSMYKLESSKQSAQTMKDKSAEIKDKMLHLGGNIDKVSELANSVKELSIEINTISEDVLDGASKLSEKLGSFK</sequence>
<dbReference type="PANTHER" id="PTHR32089">
    <property type="entry name" value="METHYL-ACCEPTING CHEMOTAXIS PROTEIN MCPB"/>
    <property type="match status" value="1"/>
</dbReference>
<keyword evidence="3" id="KW-0472">Membrane</keyword>
<evidence type="ECO:0000259" key="4">
    <source>
        <dbReference type="PROSITE" id="PS50111"/>
    </source>
</evidence>
<dbReference type="SUPFAM" id="SSF58104">
    <property type="entry name" value="Methyl-accepting chemotaxis protein (MCP) signaling domain"/>
    <property type="match status" value="1"/>
</dbReference>
<dbReference type="Proteomes" id="UP000292583">
    <property type="component" value="Unassembled WGS sequence"/>
</dbReference>
<dbReference type="Pfam" id="PF19443">
    <property type="entry name" value="DAHL"/>
    <property type="match status" value="1"/>
</dbReference>